<accession>A0AAQ2WXC5</accession>
<gene>
    <name evidence="1" type="ORF">O5398_03605</name>
</gene>
<organism evidence="1 2">
    <name type="scientific">Borrelia miyamotoi</name>
    <dbReference type="NCBI Taxonomy" id="47466"/>
    <lineage>
        <taxon>Bacteria</taxon>
        <taxon>Pseudomonadati</taxon>
        <taxon>Spirochaetota</taxon>
        <taxon>Spirochaetia</taxon>
        <taxon>Spirochaetales</taxon>
        <taxon>Borreliaceae</taxon>
        <taxon>Borrelia</taxon>
    </lineage>
</organism>
<reference evidence="1" key="1">
    <citation type="submission" date="2022-12" db="EMBL/GenBank/DDBJ databases">
        <title>B. miyamotoi WGS.</title>
        <authorList>
            <person name="Kuleshov K.V."/>
            <person name="Hoornstra D."/>
            <person name="Hovius J.W."/>
            <person name="Platonov A.E."/>
            <person name="Telford S.R. III."/>
        </authorList>
    </citation>
    <scope>NUCLEOTIDE SEQUENCE</scope>
    <source>
        <strain evidence="1">410</strain>
    </source>
</reference>
<evidence type="ECO:0000313" key="1">
    <source>
        <dbReference type="EMBL" id="WAZ91361.1"/>
    </source>
</evidence>
<dbReference type="EMBL" id="CP114637">
    <property type="protein sequence ID" value="WAZ91361.1"/>
    <property type="molecule type" value="Genomic_DNA"/>
</dbReference>
<dbReference type="RefSeq" id="WP_231932059.1">
    <property type="nucleotide sequence ID" value="NZ_CP114624.1"/>
</dbReference>
<sequence>MVGPQTSIALIGKTDAIQIKTYVTEKYILDVKVGSDAVIELESYPDEKFKAKISQVSPV</sequence>
<protein>
    <submittedName>
        <fullName evidence="1">Efflux RND transporter periplasmic adaptor subunit</fullName>
    </submittedName>
</protein>
<evidence type="ECO:0000313" key="2">
    <source>
        <dbReference type="Proteomes" id="UP001164544"/>
    </source>
</evidence>
<dbReference type="AlphaFoldDB" id="A0AAQ2WXC5"/>
<name>A0AAQ2WXC5_9SPIR</name>
<proteinExistence type="predicted"/>
<dbReference type="Gene3D" id="2.40.30.170">
    <property type="match status" value="1"/>
</dbReference>
<dbReference type="Proteomes" id="UP001164544">
    <property type="component" value="Chromosome"/>
</dbReference>